<feature type="signal peptide" evidence="2">
    <location>
        <begin position="1"/>
        <end position="25"/>
    </location>
</feature>
<proteinExistence type="predicted"/>
<name>A0ABP8PQP3_9ACTN</name>
<gene>
    <name evidence="3" type="ORF">GCM10023191_023460</name>
</gene>
<feature type="chain" id="PRO_5045237288" description="LppX_LprAFG lipoprotein" evidence="2">
    <location>
        <begin position="26"/>
        <end position="282"/>
    </location>
</feature>
<evidence type="ECO:0008006" key="5">
    <source>
        <dbReference type="Google" id="ProtNLM"/>
    </source>
</evidence>
<keyword evidence="4" id="KW-1185">Reference proteome</keyword>
<evidence type="ECO:0000313" key="4">
    <source>
        <dbReference type="Proteomes" id="UP001500503"/>
    </source>
</evidence>
<organism evidence="3 4">
    <name type="scientific">Actinoallomurus oryzae</name>
    <dbReference type="NCBI Taxonomy" id="502180"/>
    <lineage>
        <taxon>Bacteria</taxon>
        <taxon>Bacillati</taxon>
        <taxon>Actinomycetota</taxon>
        <taxon>Actinomycetes</taxon>
        <taxon>Streptosporangiales</taxon>
        <taxon>Thermomonosporaceae</taxon>
        <taxon>Actinoallomurus</taxon>
    </lineage>
</organism>
<reference evidence="4" key="1">
    <citation type="journal article" date="2019" name="Int. J. Syst. Evol. Microbiol.">
        <title>The Global Catalogue of Microorganisms (GCM) 10K type strain sequencing project: providing services to taxonomists for standard genome sequencing and annotation.</title>
        <authorList>
            <consortium name="The Broad Institute Genomics Platform"/>
            <consortium name="The Broad Institute Genome Sequencing Center for Infectious Disease"/>
            <person name="Wu L."/>
            <person name="Ma J."/>
        </authorList>
    </citation>
    <scope>NUCLEOTIDE SEQUENCE [LARGE SCALE GENOMIC DNA]</scope>
    <source>
        <strain evidence="4">JCM 17933</strain>
    </source>
</reference>
<evidence type="ECO:0000313" key="3">
    <source>
        <dbReference type="EMBL" id="GAA4490764.1"/>
    </source>
</evidence>
<dbReference type="Gene3D" id="2.50.20.20">
    <property type="match status" value="1"/>
</dbReference>
<dbReference type="SUPFAM" id="SSF89392">
    <property type="entry name" value="Prokaryotic lipoproteins and lipoprotein localization factors"/>
    <property type="match status" value="1"/>
</dbReference>
<evidence type="ECO:0000256" key="1">
    <source>
        <dbReference type="SAM" id="MobiDB-lite"/>
    </source>
</evidence>
<dbReference type="InterPro" id="IPR029046">
    <property type="entry name" value="LolA/LolB/LppX"/>
</dbReference>
<sequence>MMTMAGRYMAGAAGLALVVSLMGCSASGSGKKTSRVEGSPVTAAEALDQAAKRLRSVQTYQASVSVSTVVGSTRKHLFGEITSRSKDQALKYAVPFFDEEGNATSDSTQLLLGDKLYIKNRKLLEVIHKSWIGIPLSGLKPTDTYVVALLAQIHQPDPLLHARMFTASKDVHLVGRETTGGTATTRYQGTFALSEALAKLDPTERTEAQAVYGPFGTTPYFEVWIDDHQLVRKVNMVGKRGAKHRINATMNYSTFDTPVSITTPPSNDLKNLPGPATKNIPI</sequence>
<comment type="caution">
    <text evidence="3">The sequence shown here is derived from an EMBL/GenBank/DDBJ whole genome shotgun (WGS) entry which is preliminary data.</text>
</comment>
<dbReference type="Proteomes" id="UP001500503">
    <property type="component" value="Unassembled WGS sequence"/>
</dbReference>
<dbReference type="PROSITE" id="PS51257">
    <property type="entry name" value="PROKAR_LIPOPROTEIN"/>
    <property type="match status" value="1"/>
</dbReference>
<keyword evidence="2" id="KW-0732">Signal</keyword>
<evidence type="ECO:0000256" key="2">
    <source>
        <dbReference type="SAM" id="SignalP"/>
    </source>
</evidence>
<dbReference type="EMBL" id="BAABHF010000016">
    <property type="protein sequence ID" value="GAA4490764.1"/>
    <property type="molecule type" value="Genomic_DNA"/>
</dbReference>
<protein>
    <recommendedName>
        <fullName evidence="5">LppX_LprAFG lipoprotein</fullName>
    </recommendedName>
</protein>
<feature type="region of interest" description="Disordered" evidence="1">
    <location>
        <begin position="262"/>
        <end position="282"/>
    </location>
</feature>
<accession>A0ABP8PQP3</accession>